<protein>
    <submittedName>
        <fullName evidence="1">Uncharacterized protein</fullName>
    </submittedName>
</protein>
<accession>A0A4U6TVD1</accession>
<dbReference type="Proteomes" id="UP000298652">
    <property type="component" value="Chromosome 8"/>
</dbReference>
<organism evidence="1 2">
    <name type="scientific">Setaria viridis</name>
    <name type="common">Green bristlegrass</name>
    <name type="synonym">Setaria italica subsp. viridis</name>
    <dbReference type="NCBI Taxonomy" id="4556"/>
    <lineage>
        <taxon>Eukaryota</taxon>
        <taxon>Viridiplantae</taxon>
        <taxon>Streptophyta</taxon>
        <taxon>Embryophyta</taxon>
        <taxon>Tracheophyta</taxon>
        <taxon>Spermatophyta</taxon>
        <taxon>Magnoliopsida</taxon>
        <taxon>Liliopsida</taxon>
        <taxon>Poales</taxon>
        <taxon>Poaceae</taxon>
        <taxon>PACMAD clade</taxon>
        <taxon>Panicoideae</taxon>
        <taxon>Panicodae</taxon>
        <taxon>Paniceae</taxon>
        <taxon>Cenchrinae</taxon>
        <taxon>Setaria</taxon>
    </lineage>
</organism>
<name>A0A4U6TVD1_SETVI</name>
<reference evidence="1" key="1">
    <citation type="submission" date="2019-03" db="EMBL/GenBank/DDBJ databases">
        <title>WGS assembly of Setaria viridis.</title>
        <authorList>
            <person name="Huang P."/>
            <person name="Jenkins J."/>
            <person name="Grimwood J."/>
            <person name="Barry K."/>
            <person name="Healey A."/>
            <person name="Mamidi S."/>
            <person name="Sreedasyam A."/>
            <person name="Shu S."/>
            <person name="Feldman M."/>
            <person name="Wu J."/>
            <person name="Yu Y."/>
            <person name="Chen C."/>
            <person name="Johnson J."/>
            <person name="Rokhsar D."/>
            <person name="Baxter I."/>
            <person name="Schmutz J."/>
            <person name="Brutnell T."/>
            <person name="Kellogg E."/>
        </authorList>
    </citation>
    <scope>NUCLEOTIDE SEQUENCE [LARGE SCALE GENOMIC DNA]</scope>
</reference>
<keyword evidence="2" id="KW-1185">Reference proteome</keyword>
<sequence>MEIMKYKPNVLLHVFYISNFPHILCSMHGEKLFIMVFSHVSVFEHKSYVFVQRSRQNRLVKYPVNKTFFLRFVVELISQLYNFNLHFNSSRICPTYQYTCVKYLTV</sequence>
<dbReference type="Gramene" id="TKW01677">
    <property type="protein sequence ID" value="TKW01677"/>
    <property type="gene ID" value="SEVIR_8G194900v2"/>
</dbReference>
<evidence type="ECO:0000313" key="1">
    <source>
        <dbReference type="EMBL" id="TKW01677.1"/>
    </source>
</evidence>
<proteinExistence type="predicted"/>
<dbReference type="AlphaFoldDB" id="A0A4U6TVD1"/>
<dbReference type="EMBL" id="CM016559">
    <property type="protein sequence ID" value="TKW01677.1"/>
    <property type="molecule type" value="Genomic_DNA"/>
</dbReference>
<gene>
    <name evidence="1" type="ORF">SEVIR_8G194900v2</name>
</gene>
<evidence type="ECO:0000313" key="2">
    <source>
        <dbReference type="Proteomes" id="UP000298652"/>
    </source>
</evidence>